<dbReference type="EMBL" id="JHEG02000048">
    <property type="protein sequence ID" value="KIE10482.1"/>
    <property type="molecule type" value="Genomic_DNA"/>
</dbReference>
<reference evidence="1" key="2">
    <citation type="submission" date="2019-11" db="EMBL/GenBank/DDBJ databases">
        <title>Improved Assembly of Tolypothrix boutellei genome.</title>
        <authorList>
            <person name="Sarangi A.N."/>
            <person name="Mukherjee M."/>
            <person name="Ghosh S."/>
            <person name="Singh D."/>
            <person name="Das A."/>
            <person name="Kant S."/>
            <person name="Prusty A."/>
            <person name="Tripathy S."/>
        </authorList>
    </citation>
    <scope>NUCLEOTIDE SEQUENCE</scope>
    <source>
        <strain evidence="1">VB521301</strain>
    </source>
</reference>
<dbReference type="Proteomes" id="UP000029738">
    <property type="component" value="Unassembled WGS sequence"/>
</dbReference>
<dbReference type="RefSeq" id="WP_038083535.1">
    <property type="nucleotide sequence ID" value="NZ_JHEG04000001.1"/>
</dbReference>
<accession>A0A0C1N799</accession>
<keyword evidence="3" id="KW-1185">Reference proteome</keyword>
<name>A0A0C1N799_9CYAN</name>
<gene>
    <name evidence="2" type="ORF">DA73_0218200</name>
    <name evidence="1" type="ORF">DA73_0400013950</name>
</gene>
<comment type="caution">
    <text evidence="2">The sequence shown here is derived from an EMBL/GenBank/DDBJ whole genome shotgun (WGS) entry which is preliminary data.</text>
</comment>
<dbReference type="AlphaFoldDB" id="A0A0C1N799"/>
<evidence type="ECO:0000313" key="3">
    <source>
        <dbReference type="Proteomes" id="UP000029738"/>
    </source>
</evidence>
<evidence type="ECO:0000313" key="2">
    <source>
        <dbReference type="EMBL" id="KIE10482.1"/>
    </source>
</evidence>
<proteinExistence type="predicted"/>
<evidence type="ECO:0000313" key="1">
    <source>
        <dbReference type="EMBL" id="KAF3886456.1"/>
    </source>
</evidence>
<sequence length="91" mass="10457">MLPLILIAQIDLPQHNLPDVLKVTPKEQQILNTPSPLQKQELQQLEEKLNLSQKDYELNIEQLRKLPSSRIDCQPQFPPILGVDPISCKRP</sequence>
<organism evidence="2">
    <name type="scientific">Tolypothrix bouteillei VB521301</name>
    <dbReference type="NCBI Taxonomy" id="1479485"/>
    <lineage>
        <taxon>Bacteria</taxon>
        <taxon>Bacillati</taxon>
        <taxon>Cyanobacteriota</taxon>
        <taxon>Cyanophyceae</taxon>
        <taxon>Nostocales</taxon>
        <taxon>Tolypothrichaceae</taxon>
        <taxon>Tolypothrix</taxon>
    </lineage>
</organism>
<reference evidence="2" key="1">
    <citation type="journal article" date="2015" name="Genome Announc.">
        <title>Draft Genome Sequence of Tolypothrix boutellei Strain VB521301.</title>
        <authorList>
            <person name="Chandrababunaidu M.M."/>
            <person name="Singh D."/>
            <person name="Sen D."/>
            <person name="Bhan S."/>
            <person name="Das S."/>
            <person name="Gupta A."/>
            <person name="Adhikary S.P."/>
            <person name="Tripathy S."/>
        </authorList>
    </citation>
    <scope>NUCLEOTIDE SEQUENCE</scope>
    <source>
        <strain evidence="2">VB521301</strain>
    </source>
</reference>
<dbReference type="EMBL" id="JHEG04000001">
    <property type="protein sequence ID" value="KAF3886456.1"/>
    <property type="molecule type" value="Genomic_DNA"/>
</dbReference>
<protein>
    <submittedName>
        <fullName evidence="2">Uncharacterized protein</fullName>
    </submittedName>
</protein>